<evidence type="ECO:0000256" key="6">
    <source>
        <dbReference type="PROSITE-ProRule" id="PRU00239"/>
    </source>
</evidence>
<dbReference type="AlphaFoldDB" id="A0A8B9KSW4"/>
<keyword evidence="4" id="KW-0788">Thiol protease</keyword>
<dbReference type="GO" id="GO:0004198">
    <property type="term" value="F:calcium-dependent cysteine-type endopeptidase activity"/>
    <property type="evidence" value="ECO:0007669"/>
    <property type="project" value="InterPro"/>
</dbReference>
<keyword evidence="2" id="KW-0645">Protease</keyword>
<comment type="caution">
    <text evidence="6">Lacks conserved residue(s) required for the propagation of feature annotation.</text>
</comment>
<dbReference type="InterPro" id="IPR038765">
    <property type="entry name" value="Papain-like_cys_pep_sf"/>
</dbReference>
<evidence type="ECO:0000259" key="7">
    <source>
        <dbReference type="PROSITE" id="PS50203"/>
    </source>
</evidence>
<organism evidence="8 9">
    <name type="scientific">Astyanax mexicanus</name>
    <name type="common">Blind cave fish</name>
    <name type="synonym">Astyanax fasciatus mexicanus</name>
    <dbReference type="NCBI Taxonomy" id="7994"/>
    <lineage>
        <taxon>Eukaryota</taxon>
        <taxon>Metazoa</taxon>
        <taxon>Chordata</taxon>
        <taxon>Craniata</taxon>
        <taxon>Vertebrata</taxon>
        <taxon>Euteleostomi</taxon>
        <taxon>Actinopterygii</taxon>
        <taxon>Neopterygii</taxon>
        <taxon>Teleostei</taxon>
        <taxon>Ostariophysi</taxon>
        <taxon>Characiformes</taxon>
        <taxon>Characoidei</taxon>
        <taxon>Acestrorhamphidae</taxon>
        <taxon>Acestrorhamphinae</taxon>
        <taxon>Astyanax</taxon>
    </lineage>
</organism>
<feature type="active site" evidence="5">
    <location>
        <position position="252"/>
    </location>
</feature>
<protein>
    <submittedName>
        <fullName evidence="8">Calpain 5a</fullName>
    </submittedName>
</protein>
<keyword evidence="3" id="KW-0378">Hydrolase</keyword>
<evidence type="ECO:0000256" key="4">
    <source>
        <dbReference type="ARBA" id="ARBA00022807"/>
    </source>
</evidence>
<name>A0A8B9KSW4_ASTMX</name>
<comment type="similarity">
    <text evidence="1">Belongs to the peptidase C2 family.</text>
</comment>
<evidence type="ECO:0000313" key="9">
    <source>
        <dbReference type="Proteomes" id="UP000694621"/>
    </source>
</evidence>
<dbReference type="Pfam" id="PF00648">
    <property type="entry name" value="Peptidase_C2"/>
    <property type="match status" value="1"/>
</dbReference>
<dbReference type="PRINTS" id="PR00704">
    <property type="entry name" value="CALPAIN"/>
</dbReference>
<evidence type="ECO:0000256" key="1">
    <source>
        <dbReference type="ARBA" id="ARBA00007623"/>
    </source>
</evidence>
<evidence type="ECO:0000256" key="5">
    <source>
        <dbReference type="PIRSR" id="PIRSR622684-1"/>
    </source>
</evidence>
<dbReference type="CDD" id="cd00044">
    <property type="entry name" value="CysPc"/>
    <property type="match status" value="1"/>
</dbReference>
<dbReference type="InterPro" id="IPR022684">
    <property type="entry name" value="Calpain_cysteine_protease"/>
</dbReference>
<evidence type="ECO:0000313" key="8">
    <source>
        <dbReference type="Ensembl" id="ENSAMXP00005040604.1"/>
    </source>
</evidence>
<dbReference type="InterPro" id="IPR001300">
    <property type="entry name" value="Peptidase_C2_calpain_cat"/>
</dbReference>
<dbReference type="PROSITE" id="PS00139">
    <property type="entry name" value="THIOL_PROTEASE_CYS"/>
    <property type="match status" value="1"/>
</dbReference>
<accession>A0A8B9KSW4</accession>
<dbReference type="Gene3D" id="3.90.70.10">
    <property type="entry name" value="Cysteine proteinases"/>
    <property type="match status" value="2"/>
</dbReference>
<dbReference type="PANTHER" id="PTHR10183:SF402">
    <property type="entry name" value="CALPAIN-5"/>
    <property type="match status" value="1"/>
</dbReference>
<sequence length="345" mass="39485">MFSSVKPYEGQQFEALRKRCQQSRTLFEDPLFPPVDESLFYQTNQIGKVTWKRPKELCSDPHLFVNGISAHDLHQGRLGNCWFVAACSSLASREALWQKVIPDWKDQEWDSNHPDSYAGIFHFRFWLFGEWVDVVIDDRLPTANGNLIYCHSNDSNEFWSALVEKAYAKIHGCYEALDGGNTADALVDFTGGVSEPVDLLEGRFGQEEEARNQLFDRVLKVHNRGGLISCSIRATTQADIEARLDCGLVKGHEWQKVSKGEREKLGVTVQDDGEFWMMFEDFSKHFTDLILCRLINTSYLSIHKTWEEAVMMGSWSRHDDPLRNRSGGCINNKTTYLQNPQVCST</sequence>
<evidence type="ECO:0000256" key="2">
    <source>
        <dbReference type="ARBA" id="ARBA00022670"/>
    </source>
</evidence>
<feature type="active site" evidence="5">
    <location>
        <position position="81"/>
    </location>
</feature>
<dbReference type="SMART" id="SM00230">
    <property type="entry name" value="CysPc"/>
    <property type="match status" value="1"/>
</dbReference>
<dbReference type="PROSITE" id="PS50203">
    <property type="entry name" value="CALPAIN_CAT"/>
    <property type="match status" value="1"/>
</dbReference>
<evidence type="ECO:0000256" key="3">
    <source>
        <dbReference type="ARBA" id="ARBA00022801"/>
    </source>
</evidence>
<dbReference type="PANTHER" id="PTHR10183">
    <property type="entry name" value="CALPAIN"/>
    <property type="match status" value="1"/>
</dbReference>
<proteinExistence type="inferred from homology"/>
<dbReference type="InterPro" id="IPR000169">
    <property type="entry name" value="Pept_cys_AS"/>
</dbReference>
<reference evidence="8" key="1">
    <citation type="submission" date="2025-08" db="UniProtKB">
        <authorList>
            <consortium name="Ensembl"/>
        </authorList>
    </citation>
    <scope>IDENTIFICATION</scope>
</reference>
<dbReference type="GO" id="GO:0006508">
    <property type="term" value="P:proteolysis"/>
    <property type="evidence" value="ECO:0007669"/>
    <property type="project" value="UniProtKB-KW"/>
</dbReference>
<dbReference type="Proteomes" id="UP000694621">
    <property type="component" value="Unplaced"/>
</dbReference>
<dbReference type="GO" id="GO:0005737">
    <property type="term" value="C:cytoplasm"/>
    <property type="evidence" value="ECO:0007669"/>
    <property type="project" value="TreeGrafter"/>
</dbReference>
<dbReference type="SUPFAM" id="SSF54001">
    <property type="entry name" value="Cysteine proteinases"/>
    <property type="match status" value="1"/>
</dbReference>
<feature type="domain" description="Calpain catalytic" evidence="7">
    <location>
        <begin position="26"/>
        <end position="295"/>
    </location>
</feature>
<dbReference type="Ensembl" id="ENSAMXT00005044213.1">
    <property type="protein sequence ID" value="ENSAMXP00005040604.1"/>
    <property type="gene ID" value="ENSAMXG00005019051.1"/>
</dbReference>